<evidence type="ECO:0000313" key="2">
    <source>
        <dbReference type="Proteomes" id="UP000326437"/>
    </source>
</evidence>
<organism evidence="1 2">
    <name type="scientific">Pseudomonas fluorescens</name>
    <dbReference type="NCBI Taxonomy" id="294"/>
    <lineage>
        <taxon>Bacteria</taxon>
        <taxon>Pseudomonadati</taxon>
        <taxon>Pseudomonadota</taxon>
        <taxon>Gammaproteobacteria</taxon>
        <taxon>Pseudomonadales</taxon>
        <taxon>Pseudomonadaceae</taxon>
        <taxon>Pseudomonas</taxon>
    </lineage>
</organism>
<dbReference type="EMBL" id="CABVHO010000334">
    <property type="protein sequence ID" value="VVN75234.1"/>
    <property type="molecule type" value="Genomic_DNA"/>
</dbReference>
<reference evidence="1 2" key="1">
    <citation type="submission" date="2019-09" db="EMBL/GenBank/DDBJ databases">
        <authorList>
            <person name="Chandra G."/>
            <person name="Truman W A."/>
        </authorList>
    </citation>
    <scope>NUCLEOTIDE SEQUENCE [LARGE SCALE GENOMIC DNA]</scope>
    <source>
        <strain evidence="1">PS685</strain>
    </source>
</reference>
<proteinExistence type="predicted"/>
<name>A0A5E7AES4_PSEFL</name>
<gene>
    <name evidence="1" type="ORF">PS685_05262</name>
</gene>
<dbReference type="Proteomes" id="UP000326437">
    <property type="component" value="Unassembled WGS sequence"/>
</dbReference>
<sequence>MRGHGIDQAAWLVDAVERRQDFSRDFLAQLHILFELRQQAADKHFRLALGRLGFVDQRDFGTAVAVHFAEALHGAPLLTFDQNLDRAVRQLEQLQNGRNRTYAIKCIFTGIVVSRVSLSQQKDLLVAGHRCLEGFDGFLAPHEQRDNHVRINHNITQWQERQFDGRLHDFASTAAIRP</sequence>
<protein>
    <submittedName>
        <fullName evidence="1">Uncharacterized protein</fullName>
    </submittedName>
</protein>
<dbReference type="AlphaFoldDB" id="A0A5E7AES4"/>
<dbReference type="AntiFam" id="ANF00086">
    <property type="entry name" value="Shadow ORF (opposite lon)"/>
</dbReference>
<accession>A0A5E7AES4</accession>
<evidence type="ECO:0000313" key="1">
    <source>
        <dbReference type="EMBL" id="VVN75234.1"/>
    </source>
</evidence>